<reference evidence="2" key="1">
    <citation type="journal article" date="2019" name="Int. J. Syst. Evol. Microbiol.">
        <title>The Global Catalogue of Microorganisms (GCM) 10K type strain sequencing project: providing services to taxonomists for standard genome sequencing and annotation.</title>
        <authorList>
            <consortium name="The Broad Institute Genomics Platform"/>
            <consortium name="The Broad Institute Genome Sequencing Center for Infectious Disease"/>
            <person name="Wu L."/>
            <person name="Ma J."/>
        </authorList>
    </citation>
    <scope>NUCLEOTIDE SEQUENCE [LARGE SCALE GENOMIC DNA]</scope>
    <source>
        <strain evidence="2">KCTC 42424</strain>
    </source>
</reference>
<dbReference type="RefSeq" id="WP_376867237.1">
    <property type="nucleotide sequence ID" value="NZ_JBHRYB010000013.1"/>
</dbReference>
<gene>
    <name evidence="1" type="ORF">ACFOMG_13240</name>
</gene>
<evidence type="ECO:0000313" key="2">
    <source>
        <dbReference type="Proteomes" id="UP001595722"/>
    </source>
</evidence>
<keyword evidence="2" id="KW-1185">Reference proteome</keyword>
<proteinExistence type="predicted"/>
<protein>
    <submittedName>
        <fullName evidence="1">Uncharacterized protein</fullName>
    </submittedName>
</protein>
<sequence length="119" mass="13730">MANQRIIKKRHTNYLGDFLLDVSQDESWKNKLQQLTIEGKLDTAEDGFPAYFTDSFPETVGMQLHYCIERVNLDDVPREAACWWPVDESTHYYVAYPAQFPSAAIYLAIDFDDHSECCG</sequence>
<comment type="caution">
    <text evidence="1">The sequence shown here is derived from an EMBL/GenBank/DDBJ whole genome shotgun (WGS) entry which is preliminary data.</text>
</comment>
<accession>A0ABV7VU26</accession>
<name>A0ABV7VU26_9GAMM</name>
<evidence type="ECO:0000313" key="1">
    <source>
        <dbReference type="EMBL" id="MFC3681065.1"/>
    </source>
</evidence>
<dbReference type="Proteomes" id="UP001595722">
    <property type="component" value="Unassembled WGS sequence"/>
</dbReference>
<organism evidence="1 2">
    <name type="scientific">Bacterioplanoides pacificum</name>
    <dbReference type="NCBI Taxonomy" id="1171596"/>
    <lineage>
        <taxon>Bacteria</taxon>
        <taxon>Pseudomonadati</taxon>
        <taxon>Pseudomonadota</taxon>
        <taxon>Gammaproteobacteria</taxon>
        <taxon>Oceanospirillales</taxon>
        <taxon>Oceanospirillaceae</taxon>
        <taxon>Bacterioplanoides</taxon>
    </lineage>
</organism>
<dbReference type="EMBL" id="JBHRYB010000013">
    <property type="protein sequence ID" value="MFC3681065.1"/>
    <property type="molecule type" value="Genomic_DNA"/>
</dbReference>